<feature type="region of interest" description="Disordered" evidence="8">
    <location>
        <begin position="112"/>
        <end position="156"/>
    </location>
</feature>
<name>A0A0D2KXP0_9CHLO</name>
<dbReference type="PANTHER" id="PTHR31503:SF36">
    <property type="entry name" value="SODIUM_CALCIUM EXCHANGER MEMBRANE REGION DOMAIN-CONTAINING PROTEIN"/>
    <property type="match status" value="1"/>
</dbReference>
<evidence type="ECO:0000256" key="2">
    <source>
        <dbReference type="ARBA" id="ARBA00022448"/>
    </source>
</evidence>
<evidence type="ECO:0000256" key="9">
    <source>
        <dbReference type="SAM" id="Phobius"/>
    </source>
</evidence>
<keyword evidence="3" id="KW-0050">Antiport</keyword>
<dbReference type="KEGG" id="mng:MNEG_7930"/>
<evidence type="ECO:0000259" key="10">
    <source>
        <dbReference type="Pfam" id="PF01699"/>
    </source>
</evidence>
<feature type="transmembrane region" description="Helical" evidence="9">
    <location>
        <begin position="203"/>
        <end position="227"/>
    </location>
</feature>
<evidence type="ECO:0000256" key="7">
    <source>
        <dbReference type="ARBA" id="ARBA00023136"/>
    </source>
</evidence>
<dbReference type="AlphaFoldDB" id="A0A0D2KXP0"/>
<evidence type="ECO:0000256" key="1">
    <source>
        <dbReference type="ARBA" id="ARBA00004127"/>
    </source>
</evidence>
<dbReference type="InterPro" id="IPR044880">
    <property type="entry name" value="NCX_ion-bd_dom_sf"/>
</dbReference>
<dbReference type="RefSeq" id="XP_013899053.1">
    <property type="nucleotide sequence ID" value="XM_014043599.1"/>
</dbReference>
<evidence type="ECO:0000256" key="6">
    <source>
        <dbReference type="ARBA" id="ARBA00023065"/>
    </source>
</evidence>
<accession>A0A0D2KXP0</accession>
<dbReference type="InterPro" id="IPR004837">
    <property type="entry name" value="NaCa_Exmemb"/>
</dbReference>
<gene>
    <name evidence="11" type="ORF">MNEG_7930</name>
</gene>
<dbReference type="STRING" id="145388.A0A0D2KXP0"/>
<evidence type="ECO:0000313" key="11">
    <source>
        <dbReference type="EMBL" id="KIZ00034.1"/>
    </source>
</evidence>
<dbReference type="Gene3D" id="1.20.1420.30">
    <property type="entry name" value="NCX, central ion-binding region"/>
    <property type="match status" value="1"/>
</dbReference>
<dbReference type="InterPro" id="IPR004713">
    <property type="entry name" value="CaH_exchang"/>
</dbReference>
<feature type="transmembrane region" description="Helical" evidence="9">
    <location>
        <begin position="239"/>
        <end position="260"/>
    </location>
</feature>
<proteinExistence type="predicted"/>
<dbReference type="Proteomes" id="UP000054498">
    <property type="component" value="Unassembled WGS sequence"/>
</dbReference>
<organism evidence="11 12">
    <name type="scientific">Monoraphidium neglectum</name>
    <dbReference type="NCBI Taxonomy" id="145388"/>
    <lineage>
        <taxon>Eukaryota</taxon>
        <taxon>Viridiplantae</taxon>
        <taxon>Chlorophyta</taxon>
        <taxon>core chlorophytes</taxon>
        <taxon>Chlorophyceae</taxon>
        <taxon>CS clade</taxon>
        <taxon>Sphaeropleales</taxon>
        <taxon>Selenastraceae</taxon>
        <taxon>Monoraphidium</taxon>
    </lineage>
</organism>
<dbReference type="PANTHER" id="PTHR31503">
    <property type="entry name" value="VACUOLAR CALCIUM ION TRANSPORTER"/>
    <property type="match status" value="1"/>
</dbReference>
<keyword evidence="2" id="KW-0813">Transport</keyword>
<feature type="compositionally biased region" description="Low complexity" evidence="8">
    <location>
        <begin position="135"/>
        <end position="149"/>
    </location>
</feature>
<dbReference type="GO" id="GO:0015369">
    <property type="term" value="F:calcium:proton antiporter activity"/>
    <property type="evidence" value="ECO:0007669"/>
    <property type="project" value="UniProtKB-ARBA"/>
</dbReference>
<comment type="subcellular location">
    <subcellularLocation>
        <location evidence="1">Endomembrane system</location>
        <topology evidence="1">Multi-pass membrane protein</topology>
    </subcellularLocation>
</comment>
<protein>
    <recommendedName>
        <fullName evidence="10">Sodium/calcium exchanger membrane region domain-containing protein</fullName>
    </recommendedName>
</protein>
<evidence type="ECO:0000256" key="3">
    <source>
        <dbReference type="ARBA" id="ARBA00022449"/>
    </source>
</evidence>
<keyword evidence="6" id="KW-0406">Ion transport</keyword>
<keyword evidence="4 9" id="KW-0812">Transmembrane</keyword>
<evidence type="ECO:0000256" key="8">
    <source>
        <dbReference type="SAM" id="MobiDB-lite"/>
    </source>
</evidence>
<dbReference type="OrthoDB" id="546812at2759"/>
<reference evidence="11 12" key="1">
    <citation type="journal article" date="2013" name="BMC Genomics">
        <title>Reconstruction of the lipid metabolism for the microalga Monoraphidium neglectum from its genome sequence reveals characteristics suitable for biofuel production.</title>
        <authorList>
            <person name="Bogen C."/>
            <person name="Al-Dilaimi A."/>
            <person name="Albersmeier A."/>
            <person name="Wichmann J."/>
            <person name="Grundmann M."/>
            <person name="Rupp O."/>
            <person name="Lauersen K.J."/>
            <person name="Blifernez-Klassen O."/>
            <person name="Kalinowski J."/>
            <person name="Goesmann A."/>
            <person name="Mussgnug J.H."/>
            <person name="Kruse O."/>
        </authorList>
    </citation>
    <scope>NUCLEOTIDE SEQUENCE [LARGE SCALE GENOMIC DNA]</scope>
    <source>
        <strain evidence="11 12">SAG 48.87</strain>
    </source>
</reference>
<evidence type="ECO:0000256" key="5">
    <source>
        <dbReference type="ARBA" id="ARBA00022989"/>
    </source>
</evidence>
<dbReference type="Pfam" id="PF01699">
    <property type="entry name" value="Na_Ca_ex"/>
    <property type="match status" value="1"/>
</dbReference>
<keyword evidence="5 9" id="KW-1133">Transmembrane helix</keyword>
<dbReference type="GeneID" id="25740806"/>
<keyword evidence="7 9" id="KW-0472">Membrane</keyword>
<keyword evidence="12" id="KW-1185">Reference proteome</keyword>
<feature type="transmembrane region" description="Helical" evidence="9">
    <location>
        <begin position="266"/>
        <end position="287"/>
    </location>
</feature>
<dbReference type="GO" id="GO:0012505">
    <property type="term" value="C:endomembrane system"/>
    <property type="evidence" value="ECO:0007669"/>
    <property type="project" value="UniProtKB-SubCell"/>
</dbReference>
<feature type="domain" description="Sodium/calcium exchanger membrane region" evidence="10">
    <location>
        <begin position="169"/>
        <end position="312"/>
    </location>
</feature>
<evidence type="ECO:0000313" key="12">
    <source>
        <dbReference type="Proteomes" id="UP000054498"/>
    </source>
</evidence>
<feature type="transmembrane region" description="Helical" evidence="9">
    <location>
        <begin position="294"/>
        <end position="314"/>
    </location>
</feature>
<dbReference type="EMBL" id="KK101672">
    <property type="protein sequence ID" value="KIZ00034.1"/>
    <property type="molecule type" value="Genomic_DNA"/>
</dbReference>
<dbReference type="GO" id="GO:0006874">
    <property type="term" value="P:intracellular calcium ion homeostasis"/>
    <property type="evidence" value="ECO:0007669"/>
    <property type="project" value="TreeGrafter"/>
</dbReference>
<evidence type="ECO:0000256" key="4">
    <source>
        <dbReference type="ARBA" id="ARBA00022692"/>
    </source>
</evidence>
<sequence length="322" mass="33975">MLIGLEIAKPAWSGGGAPTGGINGGSGVSVTLGGKALDDHVALWMREFDRQGVGHITEEMFHEGVSRWVAYKLRRSALRNEPKFLKAAAKDPAAATQQLLVHVDDLSMPLLEISSGSGSDGGEPYTDDSETDVESAAGCSSSQGSASGASKDDADEAPLEPWQVGIRAAGLLAAGTALCAVFSDPLVGTVTDISRASGVHPFFLAFIFMPMASNASELVSSLAFAAGRTTQRISVTFNQVYGAVVLNSTLCLGCFLAIVYSKRLPWTFTSEVIVILVPTLLLGAFATRRRSWPAAWGLAAVLMYPLALLLQFLLMHVAKMGR</sequence>
<dbReference type="GO" id="GO:0005774">
    <property type="term" value="C:vacuolar membrane"/>
    <property type="evidence" value="ECO:0007669"/>
    <property type="project" value="UniProtKB-ARBA"/>
</dbReference>